<dbReference type="EMBL" id="JAAIYP010000004">
    <property type="protein sequence ID" value="NFV78734.1"/>
    <property type="molecule type" value="Genomic_DNA"/>
</dbReference>
<dbReference type="Pfam" id="PF09345">
    <property type="entry name" value="SiaC"/>
    <property type="match status" value="1"/>
</dbReference>
<dbReference type="InterPro" id="IPR018530">
    <property type="entry name" value="SiaC"/>
</dbReference>
<reference evidence="2 3" key="1">
    <citation type="submission" date="2020-02" db="EMBL/GenBank/DDBJ databases">
        <authorList>
            <person name="Dziuba M."/>
            <person name="Kuznetsov B."/>
            <person name="Mardanov A."/>
            <person name="Ravin N."/>
            <person name="Grouzdev D."/>
        </authorList>
    </citation>
    <scope>NUCLEOTIDE SEQUENCE [LARGE SCALE GENOMIC DNA]</scope>
    <source>
        <strain evidence="2 3">SpK</strain>
    </source>
</reference>
<name>A0A7C9UXB1_9PROT</name>
<organism evidence="2 3">
    <name type="scientific">Magnetospirillum aberrantis SpK</name>
    <dbReference type="NCBI Taxonomy" id="908842"/>
    <lineage>
        <taxon>Bacteria</taxon>
        <taxon>Pseudomonadati</taxon>
        <taxon>Pseudomonadota</taxon>
        <taxon>Alphaproteobacteria</taxon>
        <taxon>Rhodospirillales</taxon>
        <taxon>Rhodospirillaceae</taxon>
        <taxon>Magnetospirillum</taxon>
    </lineage>
</organism>
<comment type="caution">
    <text evidence="2">The sequence shown here is derived from an EMBL/GenBank/DDBJ whole genome shotgun (WGS) entry which is preliminary data.</text>
</comment>
<dbReference type="RefSeq" id="WP_163673935.1">
    <property type="nucleotide sequence ID" value="NZ_JAAIYP010000004.1"/>
</dbReference>
<proteinExistence type="predicted"/>
<accession>A0A7C9UXB1</accession>
<keyword evidence="3" id="KW-1185">Reference proteome</keyword>
<gene>
    <name evidence="2" type="ORF">G4223_01205</name>
</gene>
<evidence type="ECO:0000313" key="3">
    <source>
        <dbReference type="Proteomes" id="UP000480684"/>
    </source>
</evidence>
<feature type="domain" description="SiaC family regulatory phosphoprotein" evidence="1">
    <location>
        <begin position="6"/>
        <end position="125"/>
    </location>
</feature>
<sequence>MENLMIAATERSPEVEFDFAAGRLSLKGESYPEDASTVFGPIFAALERFLEQVEGRDVRFDFNLIYFNSSSAKALMNMFQLLDGAAERGVKIEVNWFYAPDDETMQEFGEDFSEDLEHVTFNLVATGD</sequence>
<evidence type="ECO:0000259" key="1">
    <source>
        <dbReference type="Pfam" id="PF09345"/>
    </source>
</evidence>
<dbReference type="Proteomes" id="UP000480684">
    <property type="component" value="Unassembled WGS sequence"/>
</dbReference>
<dbReference type="AlphaFoldDB" id="A0A7C9UXB1"/>
<evidence type="ECO:0000313" key="2">
    <source>
        <dbReference type="EMBL" id="NFV78734.1"/>
    </source>
</evidence>
<protein>
    <submittedName>
        <fullName evidence="2">DUF1987 domain-containing protein</fullName>
    </submittedName>
</protein>